<dbReference type="InterPro" id="IPR003719">
    <property type="entry name" value="Phenazine_PhzF-like"/>
</dbReference>
<keyword evidence="4" id="KW-1185">Reference proteome</keyword>
<dbReference type="PANTHER" id="PTHR13774:SF17">
    <property type="entry name" value="PHENAZINE BIOSYNTHESIS-LIKE DOMAIN-CONTAINING PROTEIN"/>
    <property type="match status" value="1"/>
</dbReference>
<comment type="caution">
    <text evidence="3">The sequence shown here is derived from an EMBL/GenBank/DDBJ whole genome shotgun (WGS) entry which is preliminary data.</text>
</comment>
<dbReference type="Pfam" id="PF02567">
    <property type="entry name" value="PhzC-PhzF"/>
    <property type="match status" value="1"/>
</dbReference>
<accession>A0ABT3IM82</accession>
<dbReference type="PANTHER" id="PTHR13774">
    <property type="entry name" value="PHENAZINE BIOSYNTHESIS PROTEIN"/>
    <property type="match status" value="1"/>
</dbReference>
<evidence type="ECO:0000256" key="2">
    <source>
        <dbReference type="ARBA" id="ARBA00023235"/>
    </source>
</evidence>
<dbReference type="EMBL" id="JAPDNS010000001">
    <property type="protein sequence ID" value="MCW3485063.1"/>
    <property type="molecule type" value="Genomic_DNA"/>
</dbReference>
<dbReference type="Gene3D" id="3.10.310.10">
    <property type="entry name" value="Diaminopimelate Epimerase, Chain A, domain 1"/>
    <property type="match status" value="2"/>
</dbReference>
<evidence type="ECO:0000256" key="1">
    <source>
        <dbReference type="ARBA" id="ARBA00008270"/>
    </source>
</evidence>
<evidence type="ECO:0000313" key="3">
    <source>
        <dbReference type="EMBL" id="MCW3485063.1"/>
    </source>
</evidence>
<dbReference type="SUPFAM" id="SSF54506">
    <property type="entry name" value="Diaminopimelate epimerase-like"/>
    <property type="match status" value="1"/>
</dbReference>
<keyword evidence="2" id="KW-0413">Isomerase</keyword>
<comment type="similarity">
    <text evidence="1">Belongs to the PhzF family.</text>
</comment>
<dbReference type="Proteomes" id="UP001207742">
    <property type="component" value="Unassembled WGS sequence"/>
</dbReference>
<dbReference type="RefSeq" id="WP_264731078.1">
    <property type="nucleotide sequence ID" value="NZ_JAPDNR010000001.1"/>
</dbReference>
<dbReference type="PIRSF" id="PIRSF016184">
    <property type="entry name" value="PhzC_PhzF"/>
    <property type="match status" value="1"/>
</dbReference>
<evidence type="ECO:0000313" key="4">
    <source>
        <dbReference type="Proteomes" id="UP001207742"/>
    </source>
</evidence>
<gene>
    <name evidence="3" type="ORF">OL497_14235</name>
</gene>
<name>A0ABT3IM82_9BACT</name>
<sequence>MQIPFFQVDAFTNQPFKGNPAAVCLLESMPDDQQLQHIAAENNLAETAFILPLAAGYQLRWFTPVAEVSLCGHATLASAHVLWESGRVPAAAPITFHTLSGPLTAIRQDSRITLNFPARGNEPVVLPANLQQLFGNDYVHAAYSFDRYIVELSSGEAVAAFKPDRELLGDVLCVVTGKAAPDSAYDFVSRFFAVPIGVDEDPVTGSAHCSLAPYWAERLQKNNFLAYQASARGGELQVVLDNERVFLSGEAVTIINGTFHL</sequence>
<organism evidence="3 4">
    <name type="scientific">Chitinophaga nivalis</name>
    <dbReference type="NCBI Taxonomy" id="2991709"/>
    <lineage>
        <taxon>Bacteria</taxon>
        <taxon>Pseudomonadati</taxon>
        <taxon>Bacteroidota</taxon>
        <taxon>Chitinophagia</taxon>
        <taxon>Chitinophagales</taxon>
        <taxon>Chitinophagaceae</taxon>
        <taxon>Chitinophaga</taxon>
    </lineage>
</organism>
<proteinExistence type="inferred from homology"/>
<protein>
    <submittedName>
        <fullName evidence="3">PhzF family phenazine biosynthesis protein</fullName>
    </submittedName>
</protein>
<dbReference type="NCBIfam" id="TIGR00654">
    <property type="entry name" value="PhzF_family"/>
    <property type="match status" value="1"/>
</dbReference>
<reference evidence="3 4" key="1">
    <citation type="submission" date="2022-10" db="EMBL/GenBank/DDBJ databases">
        <title>Chitinophaga nivalis PC15 sp. nov., isolated from Pyeongchang county, South Korea.</title>
        <authorList>
            <person name="Trinh H.N."/>
        </authorList>
    </citation>
    <scope>NUCLEOTIDE SEQUENCE [LARGE SCALE GENOMIC DNA]</scope>
    <source>
        <strain evidence="3 4">PC14</strain>
    </source>
</reference>